<dbReference type="Proteomes" id="UP000193317">
    <property type="component" value="Unassembled WGS sequence"/>
</dbReference>
<gene>
    <name evidence="1" type="ORF">AWC27_22775</name>
</gene>
<evidence type="ECO:0000313" key="2">
    <source>
        <dbReference type="Proteomes" id="UP000193317"/>
    </source>
</evidence>
<dbReference type="SUPFAM" id="SSF47598">
    <property type="entry name" value="Ribbon-helix-helix"/>
    <property type="match status" value="1"/>
</dbReference>
<dbReference type="Pfam" id="PF05534">
    <property type="entry name" value="HicB"/>
    <property type="match status" value="1"/>
</dbReference>
<dbReference type="InterPro" id="IPR035069">
    <property type="entry name" value="TTHA1013/TTHA0281-like"/>
</dbReference>
<protein>
    <submittedName>
        <fullName evidence="1">Pilus assembly protein HicB</fullName>
    </submittedName>
</protein>
<dbReference type="EMBL" id="LQPW01000031">
    <property type="protein sequence ID" value="ORX12860.1"/>
    <property type="molecule type" value="Genomic_DNA"/>
</dbReference>
<dbReference type="GO" id="GO:0006355">
    <property type="term" value="P:regulation of DNA-templated transcription"/>
    <property type="evidence" value="ECO:0007669"/>
    <property type="project" value="InterPro"/>
</dbReference>
<comment type="caution">
    <text evidence="1">The sequence shown here is derived from an EMBL/GenBank/DDBJ whole genome shotgun (WGS) entry which is preliminary data.</text>
</comment>
<dbReference type="InterPro" id="IPR013321">
    <property type="entry name" value="Arc_rbn_hlx_hlx"/>
</dbReference>
<dbReference type="SUPFAM" id="SSF143100">
    <property type="entry name" value="TTHA1013/TTHA0281-like"/>
    <property type="match status" value="1"/>
</dbReference>
<dbReference type="AlphaFoldDB" id="A0A1X2F346"/>
<sequence length="118" mass="13420">MNRYTFRVQWSREERQYVGRCVELPFLSRPAPTAREALAATSDAVDEHLRALRDSDQEPPEPLTERRYSGRFIVRTSPALHERLAIEAAEERISMNQLVVQKLAGRPLGSGLGAILFE</sequence>
<dbReference type="InterPro" id="IPR008651">
    <property type="entry name" value="Uncharacterised_HicB"/>
</dbReference>
<reference evidence="1 2" key="1">
    <citation type="submission" date="2016-01" db="EMBL/GenBank/DDBJ databases">
        <title>The new phylogeny of the genus Mycobacterium.</title>
        <authorList>
            <person name="Tarcisio F."/>
            <person name="Conor M."/>
            <person name="Antonella G."/>
            <person name="Elisabetta G."/>
            <person name="Giulia F.S."/>
            <person name="Sara T."/>
            <person name="Anna F."/>
            <person name="Clotilde B."/>
            <person name="Roberto B."/>
            <person name="Veronica D.S."/>
            <person name="Fabio R."/>
            <person name="Monica P."/>
            <person name="Olivier J."/>
            <person name="Enrico T."/>
            <person name="Nicola S."/>
        </authorList>
    </citation>
    <scope>NUCLEOTIDE SEQUENCE [LARGE SCALE GENOMIC DNA]</scope>
    <source>
        <strain evidence="1 2">DSM 44166</strain>
    </source>
</reference>
<dbReference type="RefSeq" id="WP_085669960.1">
    <property type="nucleotide sequence ID" value="NZ_JACKRU010000208.1"/>
</dbReference>
<organism evidence="1 2">
    <name type="scientific">Mycobacterium szulgai</name>
    <dbReference type="NCBI Taxonomy" id="1787"/>
    <lineage>
        <taxon>Bacteria</taxon>
        <taxon>Bacillati</taxon>
        <taxon>Actinomycetota</taxon>
        <taxon>Actinomycetes</taxon>
        <taxon>Mycobacteriales</taxon>
        <taxon>Mycobacteriaceae</taxon>
        <taxon>Mycobacterium</taxon>
    </lineage>
</organism>
<dbReference type="InterPro" id="IPR010985">
    <property type="entry name" value="Ribbon_hlx_hlx"/>
</dbReference>
<evidence type="ECO:0000313" key="1">
    <source>
        <dbReference type="EMBL" id="ORX12860.1"/>
    </source>
</evidence>
<dbReference type="Gene3D" id="1.10.1220.10">
    <property type="entry name" value="Met repressor-like"/>
    <property type="match status" value="1"/>
</dbReference>
<keyword evidence="2" id="KW-1185">Reference proteome</keyword>
<name>A0A1X2F346_MYCSZ</name>
<accession>A0A1X2F346</accession>
<proteinExistence type="predicted"/>
<dbReference type="OrthoDB" id="5297106at2"/>